<name>A0A9W4T8J0_9GLOM</name>
<dbReference type="AlphaFoldDB" id="A0A9W4T8J0"/>
<feature type="compositionally biased region" description="Basic and acidic residues" evidence="1">
    <location>
        <begin position="173"/>
        <end position="190"/>
    </location>
</feature>
<organism evidence="2 3">
    <name type="scientific">Funneliformis geosporum</name>
    <dbReference type="NCBI Taxonomy" id="1117311"/>
    <lineage>
        <taxon>Eukaryota</taxon>
        <taxon>Fungi</taxon>
        <taxon>Fungi incertae sedis</taxon>
        <taxon>Mucoromycota</taxon>
        <taxon>Glomeromycotina</taxon>
        <taxon>Glomeromycetes</taxon>
        <taxon>Glomerales</taxon>
        <taxon>Glomeraceae</taxon>
        <taxon>Funneliformis</taxon>
    </lineage>
</organism>
<sequence length="190" mass="22104">LPYFVSNVAWELAYFLQWSMVYAKDFGSKDEEHRIYKLHLEAINKNPNLLENRDIEKTLGSARRALNNFKGEADSDKVTSLWQNSSSFLNMLRTAVDLNTSKILNRVADLHDDVSQTIFNVSKDKLRIERKRTHFYEKSQESPSKKTKADYIIDEDTLNSKESDSEENCVEISEEKLQESPTKRTKADYI</sequence>
<gene>
    <name evidence="2" type="ORF">FWILDA_LOCUS18370</name>
</gene>
<evidence type="ECO:0000313" key="3">
    <source>
        <dbReference type="Proteomes" id="UP001153678"/>
    </source>
</evidence>
<comment type="caution">
    <text evidence="2">The sequence shown here is derived from an EMBL/GenBank/DDBJ whole genome shotgun (WGS) entry which is preliminary data.</text>
</comment>
<dbReference type="Proteomes" id="UP001153678">
    <property type="component" value="Unassembled WGS sequence"/>
</dbReference>
<evidence type="ECO:0000256" key="1">
    <source>
        <dbReference type="SAM" id="MobiDB-lite"/>
    </source>
</evidence>
<feature type="region of interest" description="Disordered" evidence="1">
    <location>
        <begin position="137"/>
        <end position="190"/>
    </location>
</feature>
<evidence type="ECO:0000313" key="2">
    <source>
        <dbReference type="EMBL" id="CAI2198029.1"/>
    </source>
</evidence>
<dbReference type="EMBL" id="CAMKVN010017651">
    <property type="protein sequence ID" value="CAI2198029.1"/>
    <property type="molecule type" value="Genomic_DNA"/>
</dbReference>
<accession>A0A9W4T8J0</accession>
<feature type="non-terminal residue" evidence="2">
    <location>
        <position position="190"/>
    </location>
</feature>
<reference evidence="2" key="1">
    <citation type="submission" date="2022-08" db="EMBL/GenBank/DDBJ databases">
        <authorList>
            <person name="Kallberg Y."/>
            <person name="Tangrot J."/>
            <person name="Rosling A."/>
        </authorList>
    </citation>
    <scope>NUCLEOTIDE SEQUENCE</scope>
    <source>
        <strain evidence="2">Wild A</strain>
    </source>
</reference>
<feature type="compositionally biased region" description="Basic and acidic residues" evidence="1">
    <location>
        <begin position="137"/>
        <end position="151"/>
    </location>
</feature>
<keyword evidence="3" id="KW-1185">Reference proteome</keyword>
<feature type="non-terminal residue" evidence="2">
    <location>
        <position position="1"/>
    </location>
</feature>
<proteinExistence type="predicted"/>
<protein>
    <submittedName>
        <fullName evidence="2">8000_t:CDS:1</fullName>
    </submittedName>
</protein>
<dbReference type="OrthoDB" id="2445243at2759"/>